<protein>
    <submittedName>
        <fullName evidence="1">Uncharacterized protein</fullName>
    </submittedName>
</protein>
<reference evidence="1" key="1">
    <citation type="journal article" date="2023" name="G3 (Bethesda)">
        <title>Whole genome assemblies of Zophobas morio and Tenebrio molitor.</title>
        <authorList>
            <person name="Kaur S."/>
            <person name="Stinson S.A."/>
            <person name="diCenzo G.C."/>
        </authorList>
    </citation>
    <scope>NUCLEOTIDE SEQUENCE</scope>
    <source>
        <strain evidence="1">QUZm001</strain>
    </source>
</reference>
<organism evidence="1 2">
    <name type="scientific">Zophobas morio</name>
    <dbReference type="NCBI Taxonomy" id="2755281"/>
    <lineage>
        <taxon>Eukaryota</taxon>
        <taxon>Metazoa</taxon>
        <taxon>Ecdysozoa</taxon>
        <taxon>Arthropoda</taxon>
        <taxon>Hexapoda</taxon>
        <taxon>Insecta</taxon>
        <taxon>Pterygota</taxon>
        <taxon>Neoptera</taxon>
        <taxon>Endopterygota</taxon>
        <taxon>Coleoptera</taxon>
        <taxon>Polyphaga</taxon>
        <taxon>Cucujiformia</taxon>
        <taxon>Tenebrionidae</taxon>
        <taxon>Zophobas</taxon>
    </lineage>
</organism>
<sequence length="112" mass="13094">MTIIKAQIRHQVSTDQSYLDHQVIKNQIAENQIADNQIINNQVTEVLNQISYKQEITDRITTHQKTVNLKEPSVNSRRENNETPRTINICEDATDRKERQIFMTTVFANKKL</sequence>
<keyword evidence="2" id="KW-1185">Reference proteome</keyword>
<evidence type="ECO:0000313" key="1">
    <source>
        <dbReference type="EMBL" id="KAJ3646661.1"/>
    </source>
</evidence>
<dbReference type="Proteomes" id="UP001168821">
    <property type="component" value="Unassembled WGS sequence"/>
</dbReference>
<comment type="caution">
    <text evidence="1">The sequence shown here is derived from an EMBL/GenBank/DDBJ whole genome shotgun (WGS) entry which is preliminary data.</text>
</comment>
<gene>
    <name evidence="1" type="ORF">Zmor_024237</name>
</gene>
<accession>A0AA38I1S3</accession>
<proteinExistence type="predicted"/>
<evidence type="ECO:0000313" key="2">
    <source>
        <dbReference type="Proteomes" id="UP001168821"/>
    </source>
</evidence>
<dbReference type="AlphaFoldDB" id="A0AA38I1S3"/>
<dbReference type="EMBL" id="JALNTZ010000007">
    <property type="protein sequence ID" value="KAJ3646661.1"/>
    <property type="molecule type" value="Genomic_DNA"/>
</dbReference>
<name>A0AA38I1S3_9CUCU</name>